<evidence type="ECO:0000313" key="2">
    <source>
        <dbReference type="Proteomes" id="UP000199153"/>
    </source>
</evidence>
<dbReference type="OrthoDB" id="1522635at2"/>
<keyword evidence="2" id="KW-1185">Reference proteome</keyword>
<protein>
    <submittedName>
        <fullName evidence="1">Uncharacterized protein</fullName>
    </submittedName>
</protein>
<evidence type="ECO:0000313" key="1">
    <source>
        <dbReference type="EMBL" id="SFN50001.1"/>
    </source>
</evidence>
<organism evidence="1 2">
    <name type="scientific">Salegentibacter flavus</name>
    <dbReference type="NCBI Taxonomy" id="287099"/>
    <lineage>
        <taxon>Bacteria</taxon>
        <taxon>Pseudomonadati</taxon>
        <taxon>Bacteroidota</taxon>
        <taxon>Flavobacteriia</taxon>
        <taxon>Flavobacteriales</taxon>
        <taxon>Flavobacteriaceae</taxon>
        <taxon>Salegentibacter</taxon>
    </lineage>
</organism>
<dbReference type="EMBL" id="FOVL01000006">
    <property type="protein sequence ID" value="SFN50001.1"/>
    <property type="molecule type" value="Genomic_DNA"/>
</dbReference>
<dbReference type="Proteomes" id="UP000199153">
    <property type="component" value="Unassembled WGS sequence"/>
</dbReference>
<dbReference type="RefSeq" id="WP_093407503.1">
    <property type="nucleotide sequence ID" value="NZ_FOVL01000006.1"/>
</dbReference>
<accession>A0A1I4ZIA8</accession>
<dbReference type="AlphaFoldDB" id="A0A1I4ZIA8"/>
<reference evidence="1 2" key="1">
    <citation type="submission" date="2016-10" db="EMBL/GenBank/DDBJ databases">
        <authorList>
            <person name="de Groot N.N."/>
        </authorList>
    </citation>
    <scope>NUCLEOTIDE SEQUENCE [LARGE SCALE GENOMIC DNA]</scope>
    <source>
        <strain evidence="1 2">DSM 17794</strain>
    </source>
</reference>
<gene>
    <name evidence="1" type="ORF">SAMN05660413_01360</name>
</gene>
<proteinExistence type="predicted"/>
<sequence>MILTGLRILEDGDINREKEVEDRDFQSIMEMVKVLVKHSGGVFSHLPEEIKLPKRANQKERFLDSLALEFTREEYLEIASRLNLADRTADRYIYPTCNSYKTY</sequence>
<name>A0A1I4ZIA8_9FLAO</name>